<keyword evidence="5" id="KW-0653">Protein transport</keyword>
<evidence type="ECO:0000256" key="1">
    <source>
        <dbReference type="ARBA" id="ARBA00004123"/>
    </source>
</evidence>
<dbReference type="InterPro" id="IPR011989">
    <property type="entry name" value="ARM-like"/>
</dbReference>
<evidence type="ECO:0000256" key="3">
    <source>
        <dbReference type="ARBA" id="ARBA00022448"/>
    </source>
</evidence>
<dbReference type="EMBL" id="KV448531">
    <property type="protein sequence ID" value="OAX35112.1"/>
    <property type="molecule type" value="Genomic_DNA"/>
</dbReference>
<keyword evidence="4" id="KW-0963">Cytoplasm</keyword>
<keyword evidence="6" id="KW-0539">Nucleus</keyword>
<dbReference type="PANTHER" id="PTHR10997:SF18">
    <property type="entry name" value="D-IMPORTIN 7_RANBP7"/>
    <property type="match status" value="1"/>
</dbReference>
<dbReference type="Proteomes" id="UP000092154">
    <property type="component" value="Unassembled WGS sequence"/>
</dbReference>
<feature type="compositionally biased region" description="Acidic residues" evidence="7">
    <location>
        <begin position="964"/>
        <end position="979"/>
    </location>
</feature>
<dbReference type="STRING" id="1314800.A0A1B7MR66"/>
<dbReference type="SUPFAM" id="SSF48371">
    <property type="entry name" value="ARM repeat"/>
    <property type="match status" value="1"/>
</dbReference>
<dbReference type="SMART" id="SM00913">
    <property type="entry name" value="IBN_N"/>
    <property type="match status" value="1"/>
</dbReference>
<feature type="region of interest" description="Disordered" evidence="7">
    <location>
        <begin position="957"/>
        <end position="979"/>
    </location>
</feature>
<comment type="subcellular location">
    <subcellularLocation>
        <location evidence="2">Cytoplasm</location>
    </subcellularLocation>
    <subcellularLocation>
        <location evidence="1">Nucleus</location>
    </subcellularLocation>
</comment>
<dbReference type="InParanoid" id="A0A1B7MR66"/>
<dbReference type="AlphaFoldDB" id="A0A1B7MR66"/>
<evidence type="ECO:0000313" key="9">
    <source>
        <dbReference type="EMBL" id="OAX35112.1"/>
    </source>
</evidence>
<gene>
    <name evidence="9" type="ORF">K503DRAFT_723413</name>
</gene>
<proteinExistence type="predicted"/>
<sequence>MDLQSLANLFATTYNPDPNVQKSGELQIRKIGTQEGILTALLQIIASDGVELATRQACSVYLKNRVHTSYILPPNPRPDHVQIAQSDRTALKTSILPLLAASPSRSITVQLAATLKDLVAHDFPERWPTLLDDVKRLLGSGDVREVGAGVVAALECVRAFRFRQKADILPGIITTLFPTLVTIADGMLNTSPSQPASQEIPAMLHLILKTYKTAIIVNLSQHQQSAESLVPWGRLLFRVVEMNVPPEGVPSDEEEREKCEWWKAKKWAYGILGRLFHRFGNPSQLPSPMQKEYGVFAEHFVTTFAPEIFKVYLRQVELYVSGQAWLSKKCQYQIFQFFTECIKPKSTWILLKPHVDSLVANFTFPQLTFNASKQAMWEEDPVEYVRASIDEYENFSSPVSGATSFLLSLASNRTKTSFLPILQFINTVLRLNPSPAQRFGALTMIAVLGPFIVRHPDVKGSIEQFMVQHVLPEFTAQEAYLRSVACEVLGVVTKAGITWSSEENLNGHSRAVALALDDRELPVRVQAALAITELVVVHDSVRDAVSPQVGKVVQDLLKLSDETDLDMLNHCMESMVDRFQNELLPVASQLTARLCESYMRLAKEGLAQQTEPAPDNIDVESLVSEGDDDKVYGAMGVAKTIGTVVSSIDSSPEILAQVQEVIIPIIRFTLENKLIDLFDNMYDLVDALTFRLHAISPNMWPIFELTYDLFKSDAVDFLDEMLPSLDNFVSYGTEVLKARPDYRQKVLDMYRTALTSPQLGDNDKINGCKLAESMLLNLHGHIDDQLQDIVTIAADHIDKGETTSFRLANLEILVNAVLYNASAALHFMEAYKPGFARVFFDRWFVAINGEDKLPRVHDKKLSILALCKLLDMEAVLIPDGLRDGWPGIVVGALNIFKSLPQAVARRKALEDDLVAEDDDEEEDDARYLNLEGDEDEDVWDEDSAYLEVLAKEGARLRQKSEQAEAGDDESDTSEESEIEEELGFFSLLDAINPYITFKQALQTFQNQNSNLYQAATTMLTVEQQTMLMEVVAMAESQAAGHS</sequence>
<dbReference type="GO" id="GO:0003824">
    <property type="term" value="F:catalytic activity"/>
    <property type="evidence" value="ECO:0007669"/>
    <property type="project" value="InterPro"/>
</dbReference>
<keyword evidence="3" id="KW-0813">Transport</keyword>
<dbReference type="GO" id="GO:0008299">
    <property type="term" value="P:isoprenoid biosynthetic process"/>
    <property type="evidence" value="ECO:0007669"/>
    <property type="project" value="InterPro"/>
</dbReference>
<dbReference type="PROSITE" id="PS01295">
    <property type="entry name" value="ISPD"/>
    <property type="match status" value="1"/>
</dbReference>
<evidence type="ECO:0000256" key="5">
    <source>
        <dbReference type="ARBA" id="ARBA00022927"/>
    </source>
</evidence>
<dbReference type="PROSITE" id="PS50166">
    <property type="entry name" value="IMPORTIN_B_NT"/>
    <property type="match status" value="1"/>
</dbReference>
<dbReference type="FunCoup" id="A0A1B7MR66">
    <property type="interactions" value="787"/>
</dbReference>
<dbReference type="Gene3D" id="1.25.10.10">
    <property type="entry name" value="Leucine-rich Repeat Variant"/>
    <property type="match status" value="1"/>
</dbReference>
<organism evidence="9 10">
    <name type="scientific">Rhizopogon vinicolor AM-OR11-026</name>
    <dbReference type="NCBI Taxonomy" id="1314800"/>
    <lineage>
        <taxon>Eukaryota</taxon>
        <taxon>Fungi</taxon>
        <taxon>Dikarya</taxon>
        <taxon>Basidiomycota</taxon>
        <taxon>Agaricomycotina</taxon>
        <taxon>Agaricomycetes</taxon>
        <taxon>Agaricomycetidae</taxon>
        <taxon>Boletales</taxon>
        <taxon>Suillineae</taxon>
        <taxon>Rhizopogonaceae</taxon>
        <taxon>Rhizopogon</taxon>
    </lineage>
</organism>
<protein>
    <submittedName>
        <fullName evidence="9">ARM repeat-containing protein</fullName>
    </submittedName>
</protein>
<dbReference type="InterPro" id="IPR018294">
    <property type="entry name" value="ISPD_synthase_CS"/>
</dbReference>
<dbReference type="GO" id="GO:0005829">
    <property type="term" value="C:cytosol"/>
    <property type="evidence" value="ECO:0007669"/>
    <property type="project" value="TreeGrafter"/>
</dbReference>
<evidence type="ECO:0000256" key="6">
    <source>
        <dbReference type="ARBA" id="ARBA00023242"/>
    </source>
</evidence>
<accession>A0A1B7MR66</accession>
<reference evidence="9 10" key="1">
    <citation type="submission" date="2016-06" db="EMBL/GenBank/DDBJ databases">
        <title>Comparative genomics of the ectomycorrhizal sister species Rhizopogon vinicolor and Rhizopogon vesiculosus (Basidiomycota: Boletales) reveals a divergence of the mating type B locus.</title>
        <authorList>
            <consortium name="DOE Joint Genome Institute"/>
            <person name="Mujic A.B."/>
            <person name="Kuo A."/>
            <person name="Tritt A."/>
            <person name="Lipzen A."/>
            <person name="Chen C."/>
            <person name="Johnson J."/>
            <person name="Sharma A."/>
            <person name="Barry K."/>
            <person name="Grigoriev I.V."/>
            <person name="Spatafora J.W."/>
        </authorList>
    </citation>
    <scope>NUCLEOTIDE SEQUENCE [LARGE SCALE GENOMIC DNA]</scope>
    <source>
        <strain evidence="9 10">AM-OR11-026</strain>
    </source>
</reference>
<keyword evidence="10" id="KW-1185">Reference proteome</keyword>
<evidence type="ECO:0000256" key="7">
    <source>
        <dbReference type="SAM" id="MobiDB-lite"/>
    </source>
</evidence>
<dbReference type="PANTHER" id="PTHR10997">
    <property type="entry name" value="IMPORTIN-7, 8, 11"/>
    <property type="match status" value="1"/>
</dbReference>
<dbReference type="GO" id="GO:0031267">
    <property type="term" value="F:small GTPase binding"/>
    <property type="evidence" value="ECO:0007669"/>
    <property type="project" value="InterPro"/>
</dbReference>
<evidence type="ECO:0000259" key="8">
    <source>
        <dbReference type="PROSITE" id="PS50166"/>
    </source>
</evidence>
<name>A0A1B7MR66_9AGAM</name>
<dbReference type="OrthoDB" id="760868at2759"/>
<dbReference type="Pfam" id="PF03810">
    <property type="entry name" value="IBN_N"/>
    <property type="match status" value="1"/>
</dbReference>
<dbReference type="InterPro" id="IPR016024">
    <property type="entry name" value="ARM-type_fold"/>
</dbReference>
<evidence type="ECO:0000256" key="4">
    <source>
        <dbReference type="ARBA" id="ARBA00022490"/>
    </source>
</evidence>
<feature type="domain" description="Importin N-terminal" evidence="8">
    <location>
        <begin position="24"/>
        <end position="101"/>
    </location>
</feature>
<evidence type="ECO:0000313" key="10">
    <source>
        <dbReference type="Proteomes" id="UP000092154"/>
    </source>
</evidence>
<dbReference type="GO" id="GO:0005635">
    <property type="term" value="C:nuclear envelope"/>
    <property type="evidence" value="ECO:0007669"/>
    <property type="project" value="TreeGrafter"/>
</dbReference>
<dbReference type="InterPro" id="IPR001494">
    <property type="entry name" value="Importin-beta_N"/>
</dbReference>
<dbReference type="GO" id="GO:0006606">
    <property type="term" value="P:protein import into nucleus"/>
    <property type="evidence" value="ECO:0007669"/>
    <property type="project" value="TreeGrafter"/>
</dbReference>
<evidence type="ECO:0000256" key="2">
    <source>
        <dbReference type="ARBA" id="ARBA00004496"/>
    </source>
</evidence>